<reference evidence="2 5" key="1">
    <citation type="submission" date="2018-01" db="EMBL/GenBank/DDBJ databases">
        <authorList>
            <person name="Paulsen S."/>
            <person name="Gram L.K."/>
        </authorList>
    </citation>
    <scope>NUCLEOTIDE SEQUENCE [LARGE SCALE GENOMIC DNA]</scope>
    <source>
        <strain evidence="2 5">S3790</strain>
        <strain evidence="3">S3895</strain>
    </source>
</reference>
<dbReference type="Proteomes" id="UP000307217">
    <property type="component" value="Unassembled WGS sequence"/>
</dbReference>
<evidence type="ECO:0008006" key="6">
    <source>
        <dbReference type="Google" id="ProtNLM"/>
    </source>
</evidence>
<reference evidence="2" key="3">
    <citation type="submission" date="2019-09" db="EMBL/GenBank/DDBJ databases">
        <title>Co-occurence of chitin degradation, pigmentation and bioactivity in marine Pseudoalteromonas.</title>
        <authorList>
            <person name="Sonnenschein E.C."/>
            <person name="Bech P.K."/>
        </authorList>
    </citation>
    <scope>NUCLEOTIDE SEQUENCE</scope>
    <source>
        <strain evidence="2">S3790</strain>
    </source>
</reference>
<evidence type="ECO:0000313" key="2">
    <source>
        <dbReference type="EMBL" id="TMO68922.1"/>
    </source>
</evidence>
<feature type="transmembrane region" description="Helical" evidence="1">
    <location>
        <begin position="29"/>
        <end position="52"/>
    </location>
</feature>
<organism evidence="2 5">
    <name type="scientific">Pseudoalteromonas aurantia</name>
    <dbReference type="NCBI Taxonomy" id="43654"/>
    <lineage>
        <taxon>Bacteria</taxon>
        <taxon>Pseudomonadati</taxon>
        <taxon>Pseudomonadota</taxon>
        <taxon>Gammaproteobacteria</taxon>
        <taxon>Alteromonadales</taxon>
        <taxon>Pseudoalteromonadaceae</taxon>
        <taxon>Pseudoalteromonas</taxon>
    </lineage>
</organism>
<dbReference type="EMBL" id="PNBW01000089">
    <property type="protein sequence ID" value="TMO71937.1"/>
    <property type="molecule type" value="Genomic_DNA"/>
</dbReference>
<dbReference type="EMBL" id="PNBX01000028">
    <property type="protein sequence ID" value="TMO68922.1"/>
    <property type="molecule type" value="Genomic_DNA"/>
</dbReference>
<keyword evidence="4" id="KW-1185">Reference proteome</keyword>
<dbReference type="Proteomes" id="UP000307164">
    <property type="component" value="Unassembled WGS sequence"/>
</dbReference>
<evidence type="ECO:0000313" key="5">
    <source>
        <dbReference type="Proteomes" id="UP000307217"/>
    </source>
</evidence>
<dbReference type="OrthoDB" id="5298497at2"/>
<dbReference type="PANTHER" id="PTHR34351">
    <property type="entry name" value="SLR1927 PROTEIN-RELATED"/>
    <property type="match status" value="1"/>
</dbReference>
<keyword evidence="1" id="KW-1133">Transmembrane helix</keyword>
<evidence type="ECO:0000313" key="4">
    <source>
        <dbReference type="Proteomes" id="UP000307164"/>
    </source>
</evidence>
<protein>
    <recommendedName>
        <fullName evidence="6">DUF58 domain-containing protein</fullName>
    </recommendedName>
</protein>
<evidence type="ECO:0000313" key="3">
    <source>
        <dbReference type="EMBL" id="TMO71937.1"/>
    </source>
</evidence>
<dbReference type="RefSeq" id="WP_138591309.1">
    <property type="nucleotide sequence ID" value="NZ_PNBW01000089.1"/>
</dbReference>
<keyword evidence="1" id="KW-0472">Membrane</keyword>
<evidence type="ECO:0000256" key="1">
    <source>
        <dbReference type="SAM" id="Phobius"/>
    </source>
</evidence>
<reference evidence="4 5" key="2">
    <citation type="submission" date="2019-06" db="EMBL/GenBank/DDBJ databases">
        <title>Co-occurence of chitin degradation, pigmentation and bioactivity in marine Pseudoalteromonas.</title>
        <authorList>
            <person name="Sonnenschein E.C."/>
            <person name="Bech P.K."/>
        </authorList>
    </citation>
    <scope>NUCLEOTIDE SEQUENCE [LARGE SCALE GENOMIC DNA]</scope>
    <source>
        <strain evidence="5">S3790</strain>
        <strain evidence="3 4">S3895</strain>
    </source>
</reference>
<comment type="caution">
    <text evidence="2">The sequence shown here is derived from an EMBL/GenBank/DDBJ whole genome shotgun (WGS) entry which is preliminary data.</text>
</comment>
<name>A0A5S3VAG6_9GAMM</name>
<proteinExistence type="predicted"/>
<sequence>MRSRIKYWFAKHVDRKHTADHMIFKHDSIYVLPSQSGLLFIGIMVLNFILGINYQNNLILAVSYIMAVLLIVSLLSGYINFNRLGLKLLSVNDNYEGALTDAIVELESTKERYNIIIRHINTGSEVTINEVFKNTIAHVTLPYKRGVYTIEKFKITSHFPFGLVTVWSYLHSNKTLHVYPLPKEEKAQINHIITGTDGDSNVNDVQAIDEFNELKPYQQGMSLNKVSWRHFAKNQQLLVKGYTSEQSVSVGFDFDLMTGNVEERLSKLCFLVVEASNNQQPFALKLPNETVAIGSGQSHRVKCLEILSEY</sequence>
<feature type="transmembrane region" description="Helical" evidence="1">
    <location>
        <begin position="58"/>
        <end position="79"/>
    </location>
</feature>
<dbReference type="AlphaFoldDB" id="A0A5S3VAG6"/>
<gene>
    <name evidence="2" type="ORF">CWC19_07590</name>
    <name evidence="3" type="ORF">CWC20_16190</name>
</gene>
<keyword evidence="1" id="KW-0812">Transmembrane</keyword>
<dbReference type="PANTHER" id="PTHR34351:SF1">
    <property type="entry name" value="SLR1927 PROTEIN"/>
    <property type="match status" value="1"/>
</dbReference>
<accession>A0A5S3VAG6</accession>